<dbReference type="InterPro" id="IPR050879">
    <property type="entry name" value="Acyltransferase_3"/>
</dbReference>
<feature type="transmembrane region" description="Helical" evidence="1">
    <location>
        <begin position="143"/>
        <end position="160"/>
    </location>
</feature>
<keyword evidence="3" id="KW-0808">Transferase</keyword>
<dbReference type="Proteomes" id="UP000280346">
    <property type="component" value="Unassembled WGS sequence"/>
</dbReference>
<feature type="transmembrane region" description="Helical" evidence="1">
    <location>
        <begin position="37"/>
        <end position="56"/>
    </location>
</feature>
<protein>
    <submittedName>
        <fullName evidence="3">Acyltransferase</fullName>
    </submittedName>
</protein>
<dbReference type="GO" id="GO:0000271">
    <property type="term" value="P:polysaccharide biosynthetic process"/>
    <property type="evidence" value="ECO:0007669"/>
    <property type="project" value="TreeGrafter"/>
</dbReference>
<feature type="transmembrane region" description="Helical" evidence="1">
    <location>
        <begin position="260"/>
        <end position="281"/>
    </location>
</feature>
<proteinExistence type="predicted"/>
<gene>
    <name evidence="3" type="ORF">EJ913_07045</name>
</gene>
<dbReference type="Pfam" id="PF01757">
    <property type="entry name" value="Acyl_transf_3"/>
    <property type="match status" value="1"/>
</dbReference>
<feature type="transmembrane region" description="Helical" evidence="1">
    <location>
        <begin position="340"/>
        <end position="361"/>
    </location>
</feature>
<keyword evidence="4" id="KW-1185">Reference proteome</keyword>
<dbReference type="GO" id="GO:0016747">
    <property type="term" value="F:acyltransferase activity, transferring groups other than amino-acyl groups"/>
    <property type="evidence" value="ECO:0007669"/>
    <property type="project" value="InterPro"/>
</dbReference>
<keyword evidence="1" id="KW-0812">Transmembrane</keyword>
<dbReference type="PANTHER" id="PTHR23028">
    <property type="entry name" value="ACETYLTRANSFERASE"/>
    <property type="match status" value="1"/>
</dbReference>
<keyword evidence="1" id="KW-1133">Transmembrane helix</keyword>
<feature type="domain" description="Acyltransferase 3" evidence="2">
    <location>
        <begin position="6"/>
        <end position="312"/>
    </location>
</feature>
<dbReference type="GO" id="GO:0016020">
    <property type="term" value="C:membrane"/>
    <property type="evidence" value="ECO:0007669"/>
    <property type="project" value="TreeGrafter"/>
</dbReference>
<feature type="transmembrane region" description="Helical" evidence="1">
    <location>
        <begin position="77"/>
        <end position="98"/>
    </location>
</feature>
<dbReference type="PANTHER" id="PTHR23028:SF131">
    <property type="entry name" value="BLR2367 PROTEIN"/>
    <property type="match status" value="1"/>
</dbReference>
<comment type="caution">
    <text evidence="3">The sequence shown here is derived from an EMBL/GenBank/DDBJ whole genome shotgun (WGS) entry which is preliminary data.</text>
</comment>
<feature type="transmembrane region" description="Helical" evidence="1">
    <location>
        <begin position="227"/>
        <end position="248"/>
    </location>
</feature>
<dbReference type="RefSeq" id="WP_126996196.1">
    <property type="nucleotide sequence ID" value="NZ_JBNPXW010000007.1"/>
</dbReference>
<evidence type="ECO:0000259" key="2">
    <source>
        <dbReference type="Pfam" id="PF01757"/>
    </source>
</evidence>
<dbReference type="InterPro" id="IPR002656">
    <property type="entry name" value="Acyl_transf_3_dom"/>
</dbReference>
<dbReference type="AlphaFoldDB" id="A0A3S0VJU1"/>
<feature type="transmembrane region" description="Helical" evidence="1">
    <location>
        <begin position="12"/>
        <end position="31"/>
    </location>
</feature>
<feature type="transmembrane region" description="Helical" evidence="1">
    <location>
        <begin position="167"/>
        <end position="184"/>
    </location>
</feature>
<evidence type="ECO:0000313" key="4">
    <source>
        <dbReference type="Proteomes" id="UP000280346"/>
    </source>
</evidence>
<keyword evidence="1" id="KW-0472">Membrane</keyword>
<dbReference type="EMBL" id="RZIJ01000004">
    <property type="protein sequence ID" value="RUQ74113.1"/>
    <property type="molecule type" value="Genomic_DNA"/>
</dbReference>
<organism evidence="3 4">
    <name type="scientific">Azospirillum doebereinerae</name>
    <dbReference type="NCBI Taxonomy" id="92933"/>
    <lineage>
        <taxon>Bacteria</taxon>
        <taxon>Pseudomonadati</taxon>
        <taxon>Pseudomonadota</taxon>
        <taxon>Alphaproteobacteria</taxon>
        <taxon>Rhodospirillales</taxon>
        <taxon>Azospirillaceae</taxon>
        <taxon>Azospirillum</taxon>
    </lineage>
</organism>
<accession>A0A3S0VJU1</accession>
<evidence type="ECO:0000313" key="3">
    <source>
        <dbReference type="EMBL" id="RUQ74113.1"/>
    </source>
</evidence>
<reference evidence="3 4" key="1">
    <citation type="submission" date="2018-12" db="EMBL/GenBank/DDBJ databases">
        <authorList>
            <person name="Yang Y."/>
        </authorList>
    </citation>
    <scope>NUCLEOTIDE SEQUENCE [LARGE SCALE GENOMIC DNA]</scope>
    <source>
        <strain evidence="3 4">GSF71</strain>
    </source>
</reference>
<keyword evidence="3" id="KW-0012">Acyltransferase</keyword>
<name>A0A3S0VJU1_9PROT</name>
<feature type="transmembrane region" description="Helical" evidence="1">
    <location>
        <begin position="196"/>
        <end position="215"/>
    </location>
</feature>
<dbReference type="OrthoDB" id="505919at2"/>
<feature type="transmembrane region" description="Helical" evidence="1">
    <location>
        <begin position="293"/>
        <end position="313"/>
    </location>
</feature>
<evidence type="ECO:0000256" key="1">
    <source>
        <dbReference type="SAM" id="Phobius"/>
    </source>
</evidence>
<sequence>MRFQVLDGWRGVCALLVALLHFPAFGHLFHLPLLRNAYLFVDFFFVLSGFVITHAYGRRLTDLAALTGYAIRRFGRLWPLHAVTLGVFVLIELCKLLAGQGLGITFGTPPFTGITAAEAIPTNLALIHALGVHDNNTWNGPSWSISTEFYVCLLFGLLVLTARRHLAILAAVIALSGWLAVAILSPRYMGATYDYGFFRCLCGFFLGHLVHRVHLAVTEWPGFRQTAFRVLPLLEVAGVGLLIAGLSVPDLEAGGLASPPAFAAIVLIFSFEAGPLSRLLSSAPARWLGTRSYSIYMVHMIVVFVLWLGTSMAQKSLGRPLFGQTMAGKTEMIVLFHRDVWLADAVTALYVLCVLALAAITHRWIEEPGRRLFNDLANRRRPARLAEAG</sequence>